<dbReference type="OrthoDB" id="5538558at2759"/>
<keyword evidence="2" id="KW-1185">Reference proteome</keyword>
<dbReference type="GO" id="GO:0047617">
    <property type="term" value="F:fatty acyl-CoA hydrolase activity"/>
    <property type="evidence" value="ECO:0007669"/>
    <property type="project" value="TreeGrafter"/>
</dbReference>
<evidence type="ECO:0008006" key="3">
    <source>
        <dbReference type="Google" id="ProtNLM"/>
    </source>
</evidence>
<dbReference type="OMA" id="YLRWFES"/>
<protein>
    <recommendedName>
        <fullName evidence="3">Thioesterase domain-containing protein</fullName>
    </recommendedName>
</protein>
<dbReference type="EMBL" id="LT671821">
    <property type="protein sequence ID" value="SHO76037.1"/>
    <property type="molecule type" value="Genomic_DNA"/>
</dbReference>
<proteinExistence type="predicted"/>
<dbReference type="AlphaFoldDB" id="A0A1M8A130"/>
<accession>A0A1M8A130</accession>
<evidence type="ECO:0000313" key="2">
    <source>
        <dbReference type="Proteomes" id="UP000186303"/>
    </source>
</evidence>
<dbReference type="VEuPathDB" id="FungiDB:MSYG_0371"/>
<dbReference type="PANTHER" id="PTHR31793">
    <property type="entry name" value="4-HYDROXYBENZOYL-COA THIOESTERASE FAMILY MEMBER"/>
    <property type="match status" value="1"/>
</dbReference>
<organism evidence="1 2">
    <name type="scientific">Malassezia sympodialis (strain ATCC 42132)</name>
    <name type="common">Atopic eczema-associated yeast</name>
    <dbReference type="NCBI Taxonomy" id="1230383"/>
    <lineage>
        <taxon>Eukaryota</taxon>
        <taxon>Fungi</taxon>
        <taxon>Dikarya</taxon>
        <taxon>Basidiomycota</taxon>
        <taxon>Ustilaginomycotina</taxon>
        <taxon>Malasseziomycetes</taxon>
        <taxon>Malasseziales</taxon>
        <taxon>Malasseziaceae</taxon>
        <taxon>Malassezia</taxon>
    </lineage>
</organism>
<dbReference type="Gene3D" id="3.10.129.10">
    <property type="entry name" value="Hotdog Thioesterase"/>
    <property type="match status" value="1"/>
</dbReference>
<sequence length="208" mass="24025">MSIRSPARAATPVTQAMRTVHTGYRIVSKNEVQKETEAHEARVKQAETALERMGFNPLSIMRQEVVWGEHDQYRHVNNVHYLRWFESARVRWMVRMASTLDPVQRDNLVLGQGIGVIVAATMCRYRRPVTFPDTVLISVGTLPMQRRDRCIVRQRAYSVAQQTVVAEADFDVVGYDYENLRKAEFPPEMYAALEAWMYRGPDAHQSRL</sequence>
<dbReference type="SUPFAM" id="SSF54637">
    <property type="entry name" value="Thioesterase/thiol ester dehydrase-isomerase"/>
    <property type="match status" value="1"/>
</dbReference>
<dbReference type="InterPro" id="IPR029069">
    <property type="entry name" value="HotDog_dom_sf"/>
</dbReference>
<name>A0A1M8A130_MALS4</name>
<evidence type="ECO:0000313" key="1">
    <source>
        <dbReference type="EMBL" id="SHO76037.1"/>
    </source>
</evidence>
<dbReference type="PANTHER" id="PTHR31793:SF39">
    <property type="entry name" value="THIOESTERASE_THIOL ESTER DEHYDRASE-ISOMERASE"/>
    <property type="match status" value="1"/>
</dbReference>
<gene>
    <name evidence="1" type="ORF">MSYG_0371</name>
</gene>
<reference evidence="2" key="1">
    <citation type="journal article" date="2017" name="Nucleic Acids Res.">
        <title>Proteogenomics produces comprehensive and highly accurate protein-coding gene annotation in a complete genome assembly of Malassezia sympodialis.</title>
        <authorList>
            <person name="Zhu Y."/>
            <person name="Engstroem P.G."/>
            <person name="Tellgren-Roth C."/>
            <person name="Baudo C.D."/>
            <person name="Kennell J.C."/>
            <person name="Sun S."/>
            <person name="Billmyre R.B."/>
            <person name="Schroeder M.S."/>
            <person name="Andersson A."/>
            <person name="Holm T."/>
            <person name="Sigurgeirsson B."/>
            <person name="Wu G."/>
            <person name="Sankaranarayanan S.R."/>
            <person name="Siddharthan R."/>
            <person name="Sanyal K."/>
            <person name="Lundeberg J."/>
            <person name="Nystedt B."/>
            <person name="Boekhout T."/>
            <person name="Dawson T.L. Jr."/>
            <person name="Heitman J."/>
            <person name="Scheynius A."/>
            <person name="Lehtioe J."/>
        </authorList>
    </citation>
    <scope>NUCLEOTIDE SEQUENCE [LARGE SCALE GENOMIC DNA]</scope>
    <source>
        <strain evidence="2">ATCC 42132</strain>
    </source>
</reference>
<dbReference type="CDD" id="cd00586">
    <property type="entry name" value="4HBT"/>
    <property type="match status" value="1"/>
</dbReference>
<dbReference type="Pfam" id="PF13279">
    <property type="entry name" value="4HBT_2"/>
    <property type="match status" value="1"/>
</dbReference>
<dbReference type="Proteomes" id="UP000186303">
    <property type="component" value="Chromosome 1"/>
</dbReference>
<dbReference type="InterPro" id="IPR050563">
    <property type="entry name" value="4-hydroxybenzoyl-CoA_TE"/>
</dbReference>